<dbReference type="RefSeq" id="WP_201288937.1">
    <property type="nucleotide sequence ID" value="NZ_APKE01000005.1"/>
</dbReference>
<feature type="region of interest" description="Disordered" evidence="1">
    <location>
        <begin position="146"/>
        <end position="296"/>
    </location>
</feature>
<keyword evidence="3" id="KW-0670">Pyruvate</keyword>
<evidence type="ECO:0000313" key="4">
    <source>
        <dbReference type="Proteomes" id="UP000698242"/>
    </source>
</evidence>
<keyword evidence="4" id="KW-1185">Reference proteome</keyword>
<evidence type="ECO:0000313" key="3">
    <source>
        <dbReference type="EMBL" id="KAF0677304.1"/>
    </source>
</evidence>
<proteinExistence type="predicted"/>
<feature type="chain" id="PRO_5037111360" evidence="2">
    <location>
        <begin position="18"/>
        <end position="296"/>
    </location>
</feature>
<protein>
    <submittedName>
        <fullName evidence="3">Pyruvate dehydrogenase subunit beta</fullName>
    </submittedName>
</protein>
<evidence type="ECO:0000256" key="2">
    <source>
        <dbReference type="SAM" id="SignalP"/>
    </source>
</evidence>
<accession>A0A921NZ31</accession>
<feature type="compositionally biased region" description="Low complexity" evidence="1">
    <location>
        <begin position="160"/>
        <end position="175"/>
    </location>
</feature>
<feature type="compositionally biased region" description="Low complexity" evidence="1">
    <location>
        <begin position="209"/>
        <end position="228"/>
    </location>
</feature>
<reference evidence="3" key="1">
    <citation type="submission" date="2013-03" db="EMBL/GenBank/DDBJ databases">
        <title>Genome Sequence of the Profundibacterium mesophilum strain KAUST100406-0324T from Red Sea, a novel genus in the family Rhodobacteraceae.</title>
        <authorList>
            <person name="Essack M."/>
            <person name="Alam I."/>
            <person name="Lafi F."/>
            <person name="Alawi W."/>
            <person name="Kamanu F."/>
            <person name="Al-Suwailem A."/>
            <person name="Lee O.O."/>
            <person name="Xu Y."/>
            <person name="Bajic V."/>
            <person name="Qian P.-Y."/>
            <person name="Archer J."/>
        </authorList>
    </citation>
    <scope>NUCLEOTIDE SEQUENCE</scope>
    <source>
        <strain evidence="3">KAUST100406-0324</strain>
    </source>
</reference>
<sequence>MRHVTVAALCRPTNAAAAAPPSPRLPLWTALALGLVGLAGTPAGAQSTFDGLWSPDAGATCMPDDRDDGSVKVEDGIFYGVGSQCEMTAPVPVRKMDAVLYDMRCSAKGHSWSDRAMFMRAADGGLIMVWNGYAFRYGACTPAAAGPGAGAGDEAKTAARDGPAAAPADGAQAQDRLPRLRPPRRPAEAAARARAAGVGTPQGATAEETASPVPASPKASASSKAAATGAGGGADDAPKARPAPAVIPEEAPDTPTRGTAGNTESEKSRAPAPAVIPERPDDVGAAPDLPARLPEE</sequence>
<keyword evidence="2" id="KW-0732">Signal</keyword>
<feature type="signal peptide" evidence="2">
    <location>
        <begin position="1"/>
        <end position="17"/>
    </location>
</feature>
<evidence type="ECO:0000256" key="1">
    <source>
        <dbReference type="SAM" id="MobiDB-lite"/>
    </source>
</evidence>
<comment type="caution">
    <text evidence="3">The sequence shown here is derived from an EMBL/GenBank/DDBJ whole genome shotgun (WGS) entry which is preliminary data.</text>
</comment>
<gene>
    <name evidence="3" type="ORF">PMES_00351</name>
</gene>
<name>A0A921NZ31_9RHOB</name>
<organism evidence="3 4">
    <name type="scientific">Profundibacterium mesophilum KAUST100406-0324</name>
    <dbReference type="NCBI Taxonomy" id="1037889"/>
    <lineage>
        <taxon>Bacteria</taxon>
        <taxon>Pseudomonadati</taxon>
        <taxon>Pseudomonadota</taxon>
        <taxon>Alphaproteobacteria</taxon>
        <taxon>Rhodobacterales</taxon>
        <taxon>Roseobacteraceae</taxon>
        <taxon>Profundibacterium</taxon>
    </lineage>
</organism>
<dbReference type="EMBL" id="APKE01000005">
    <property type="protein sequence ID" value="KAF0677304.1"/>
    <property type="molecule type" value="Genomic_DNA"/>
</dbReference>
<dbReference type="AlphaFoldDB" id="A0A921NZ31"/>
<dbReference type="Proteomes" id="UP000698242">
    <property type="component" value="Unassembled WGS sequence"/>
</dbReference>